<dbReference type="GO" id="GO:0022857">
    <property type="term" value="F:transmembrane transporter activity"/>
    <property type="evidence" value="ECO:0007669"/>
    <property type="project" value="InterPro"/>
</dbReference>
<reference evidence="2" key="1">
    <citation type="journal article" date="2020" name="Nature">
        <title>Giant virus diversity and host interactions through global metagenomics.</title>
        <authorList>
            <person name="Schulz F."/>
            <person name="Roux S."/>
            <person name="Paez-Espino D."/>
            <person name="Jungbluth S."/>
            <person name="Walsh D.A."/>
            <person name="Denef V.J."/>
            <person name="McMahon K.D."/>
            <person name="Konstantinidis K.T."/>
            <person name="Eloe-Fadrosh E.A."/>
            <person name="Kyrpides N.C."/>
            <person name="Woyke T."/>
        </authorList>
    </citation>
    <scope>NUCLEOTIDE SEQUENCE</scope>
    <source>
        <strain evidence="2">GVMAG-M-3300023174-189</strain>
    </source>
</reference>
<dbReference type="InterPro" id="IPR037185">
    <property type="entry name" value="EmrE-like"/>
</dbReference>
<evidence type="ECO:0000256" key="1">
    <source>
        <dbReference type="SAM" id="Phobius"/>
    </source>
</evidence>
<proteinExistence type="predicted"/>
<organism evidence="2">
    <name type="scientific">viral metagenome</name>
    <dbReference type="NCBI Taxonomy" id="1070528"/>
    <lineage>
        <taxon>unclassified sequences</taxon>
        <taxon>metagenomes</taxon>
        <taxon>organismal metagenomes</taxon>
    </lineage>
</organism>
<feature type="transmembrane region" description="Helical" evidence="1">
    <location>
        <begin position="32"/>
        <end position="53"/>
    </location>
</feature>
<evidence type="ECO:0000313" key="2">
    <source>
        <dbReference type="EMBL" id="QHT16620.1"/>
    </source>
</evidence>
<dbReference type="AlphaFoldDB" id="A0A6C0DK56"/>
<keyword evidence="1" id="KW-0472">Membrane</keyword>
<evidence type="ECO:0008006" key="3">
    <source>
        <dbReference type="Google" id="ProtNLM"/>
    </source>
</evidence>
<accession>A0A6C0DK56</accession>
<dbReference type="Pfam" id="PF00893">
    <property type="entry name" value="Multi_Drug_Res"/>
    <property type="match status" value="1"/>
</dbReference>
<dbReference type="EMBL" id="MN739626">
    <property type="protein sequence ID" value="QHT16620.1"/>
    <property type="molecule type" value="Genomic_DNA"/>
</dbReference>
<dbReference type="SUPFAM" id="SSF103481">
    <property type="entry name" value="Multidrug resistance efflux transporter EmrE"/>
    <property type="match status" value="1"/>
</dbReference>
<dbReference type="InterPro" id="IPR045324">
    <property type="entry name" value="Small_multidrug_res"/>
</dbReference>
<dbReference type="GO" id="GO:0005886">
    <property type="term" value="C:plasma membrane"/>
    <property type="evidence" value="ECO:0007669"/>
    <property type="project" value="InterPro"/>
</dbReference>
<protein>
    <recommendedName>
        <fullName evidence="3">EamA domain-containing protein</fullName>
    </recommendedName>
</protein>
<name>A0A6C0DK56_9ZZZZ</name>
<sequence>MSVILYASGMVAMDVIIMTLLKLKKLLVLNNFLILPFTMLAYSIQPLLFYTALSSQGIGIINGMWNAISTIIIALIGFLVFSEKISVRNWIGIALCASGILLIGIDS</sequence>
<feature type="transmembrane region" description="Helical" evidence="1">
    <location>
        <begin position="87"/>
        <end position="105"/>
    </location>
</feature>
<keyword evidence="1" id="KW-1133">Transmembrane helix</keyword>
<dbReference type="Gene3D" id="1.10.3730.20">
    <property type="match status" value="1"/>
</dbReference>
<feature type="transmembrane region" description="Helical" evidence="1">
    <location>
        <begin position="6"/>
        <end position="23"/>
    </location>
</feature>
<feature type="transmembrane region" description="Helical" evidence="1">
    <location>
        <begin position="59"/>
        <end position="80"/>
    </location>
</feature>
<keyword evidence="1" id="KW-0812">Transmembrane</keyword>